<protein>
    <submittedName>
        <fullName evidence="3">Uncharacterized protein</fullName>
    </submittedName>
</protein>
<organism evidence="3 4">
    <name type="scientific">Effrenium voratum</name>
    <dbReference type="NCBI Taxonomy" id="2562239"/>
    <lineage>
        <taxon>Eukaryota</taxon>
        <taxon>Sar</taxon>
        <taxon>Alveolata</taxon>
        <taxon>Dinophyceae</taxon>
        <taxon>Suessiales</taxon>
        <taxon>Symbiodiniaceae</taxon>
        <taxon>Effrenium</taxon>
    </lineage>
</organism>
<dbReference type="AlphaFoldDB" id="A0AA36ICU2"/>
<accession>A0AA36ICU2</accession>
<dbReference type="InterPro" id="IPR011990">
    <property type="entry name" value="TPR-like_helical_dom_sf"/>
</dbReference>
<evidence type="ECO:0000313" key="3">
    <source>
        <dbReference type="EMBL" id="CAJ1385326.1"/>
    </source>
</evidence>
<keyword evidence="4" id="KW-1185">Reference proteome</keyword>
<feature type="chain" id="PRO_5041457222" evidence="2">
    <location>
        <begin position="22"/>
        <end position="597"/>
    </location>
</feature>
<comment type="similarity">
    <text evidence="1">Belongs to the sel-1 family.</text>
</comment>
<dbReference type="PANTHER" id="PTHR11102:SF160">
    <property type="entry name" value="ERAD-ASSOCIATED E3 UBIQUITIN-PROTEIN LIGASE COMPONENT HRD3"/>
    <property type="match status" value="1"/>
</dbReference>
<evidence type="ECO:0000256" key="1">
    <source>
        <dbReference type="ARBA" id="ARBA00038101"/>
    </source>
</evidence>
<dbReference type="PANTHER" id="PTHR11102">
    <property type="entry name" value="SEL-1-LIKE PROTEIN"/>
    <property type="match status" value="1"/>
</dbReference>
<evidence type="ECO:0000313" key="4">
    <source>
        <dbReference type="Proteomes" id="UP001178507"/>
    </source>
</evidence>
<dbReference type="SUPFAM" id="SSF81901">
    <property type="entry name" value="HCP-like"/>
    <property type="match status" value="2"/>
</dbReference>
<dbReference type="EMBL" id="CAUJNA010001224">
    <property type="protein sequence ID" value="CAJ1385326.1"/>
    <property type="molecule type" value="Genomic_DNA"/>
</dbReference>
<keyword evidence="2" id="KW-0732">Signal</keyword>
<name>A0AA36ICU2_9DINO</name>
<comment type="caution">
    <text evidence="3">The sequence shown here is derived from an EMBL/GenBank/DDBJ whole genome shotgun (WGS) entry which is preliminary data.</text>
</comment>
<feature type="signal peptide" evidence="2">
    <location>
        <begin position="1"/>
        <end position="21"/>
    </location>
</feature>
<gene>
    <name evidence="3" type="ORF">EVOR1521_LOCUS11952</name>
</gene>
<reference evidence="3" key="1">
    <citation type="submission" date="2023-08" db="EMBL/GenBank/DDBJ databases">
        <authorList>
            <person name="Chen Y."/>
            <person name="Shah S."/>
            <person name="Dougan E. K."/>
            <person name="Thang M."/>
            <person name="Chan C."/>
        </authorList>
    </citation>
    <scope>NUCLEOTIDE SEQUENCE</scope>
</reference>
<dbReference type="Proteomes" id="UP001178507">
    <property type="component" value="Unassembled WGS sequence"/>
</dbReference>
<dbReference type="SMART" id="SM00671">
    <property type="entry name" value="SEL1"/>
    <property type="match status" value="3"/>
</dbReference>
<dbReference type="Gene3D" id="1.25.40.10">
    <property type="entry name" value="Tetratricopeptide repeat domain"/>
    <property type="match status" value="1"/>
</dbReference>
<dbReference type="InterPro" id="IPR050767">
    <property type="entry name" value="Sel1_AlgK"/>
</dbReference>
<sequence length="597" mass="63516">MFVSMRSLALLSLSLTATALSGDVPLWGRNLSLAAPELAQSAAIGNGRSFFYLGALLAVGEPEASRSARFQVSEEGSIEFQWALGLSLAEGLPALDRPALAYYVGSEKHDPLATLAFSYYVFNGLTLGSSPWWRGTEAVPSLSREPQEGEVPLPLCQLTLRALQDVAEAAAMNEDGASDAASDLNFFVQNASEVRRLKKEHADWILARSRDGFKSAELSEAAYFIHGDADLELRPDALRAAALLESAAASSGEAAYLAMLLQAREGDEEQILDKAQLVIQDPKAPSMQKAMAQHYLHRFGGAANATLAGAYLLAAAQLGEPNAQQTLAHAYAGLGVSELSGVQVPGAPNTNRALHFYSLAAKQGRPVSAVNAVALMLRQPGEMTSTRCRKAAETLREVALAYHPDVLQLYSRARKAALSDASTPDALLAFTLLSELGAKNAHTNAAALAKETQSLCWRPQPACEIDYLRRAAWSGSTDAMLRLAALLQRTKDLEGGWRWTKRAEQAGSAEAKLAAGYLQAYGVGTEQDLSGACSAYCSFLREEEPLLARGLAFFQVLRLRLVSGDACCDLPDAGPWAPVGAMLAIVASTSAAAACLS</sequence>
<dbReference type="InterPro" id="IPR006597">
    <property type="entry name" value="Sel1-like"/>
</dbReference>
<proteinExistence type="inferred from homology"/>
<evidence type="ECO:0000256" key="2">
    <source>
        <dbReference type="SAM" id="SignalP"/>
    </source>
</evidence>